<protein>
    <submittedName>
        <fullName evidence="1">DUF4920 domain-containing protein</fullName>
    </submittedName>
</protein>
<dbReference type="Pfam" id="PF16267">
    <property type="entry name" value="DUF4920"/>
    <property type="match status" value="1"/>
</dbReference>
<dbReference type="OrthoDB" id="794173at2"/>
<sequence>MRIGGGIFILLLVCTIQFGYAQKPPPLPHGMVFGIKPTDIAPVRASQIEASMAKKTRITTAIVGKVIRVTQSEGGWFEMDAGKGKVINAHFKNYGVNLPKALRGRVVIIEGVAQKQFIADDMQHFAGDTVIGAKQHNVKANPKQRLTFEVRGLMVDE</sequence>
<gene>
    <name evidence="1" type="ORF">EPL05_10710</name>
</gene>
<organism evidence="1 2">
    <name type="scientific">Mucilaginibacter gilvus</name>
    <dbReference type="NCBI Taxonomy" id="2305909"/>
    <lineage>
        <taxon>Bacteria</taxon>
        <taxon>Pseudomonadati</taxon>
        <taxon>Bacteroidota</taxon>
        <taxon>Sphingobacteriia</taxon>
        <taxon>Sphingobacteriales</taxon>
        <taxon>Sphingobacteriaceae</taxon>
        <taxon>Mucilaginibacter</taxon>
    </lineage>
</organism>
<dbReference type="EMBL" id="SBIW01000004">
    <property type="protein sequence ID" value="RWY52372.1"/>
    <property type="molecule type" value="Genomic_DNA"/>
</dbReference>
<accession>A0A444MNZ8</accession>
<dbReference type="AlphaFoldDB" id="A0A444MNZ8"/>
<dbReference type="Proteomes" id="UP000286701">
    <property type="component" value="Unassembled WGS sequence"/>
</dbReference>
<name>A0A444MNZ8_9SPHI</name>
<dbReference type="InterPro" id="IPR032577">
    <property type="entry name" value="DUF4920"/>
</dbReference>
<dbReference type="RefSeq" id="WP_128533958.1">
    <property type="nucleotide sequence ID" value="NZ_SBIW01000004.1"/>
</dbReference>
<comment type="caution">
    <text evidence="1">The sequence shown here is derived from an EMBL/GenBank/DDBJ whole genome shotgun (WGS) entry which is preliminary data.</text>
</comment>
<keyword evidence="2" id="KW-1185">Reference proteome</keyword>
<proteinExistence type="predicted"/>
<evidence type="ECO:0000313" key="2">
    <source>
        <dbReference type="Proteomes" id="UP000286701"/>
    </source>
</evidence>
<reference evidence="1 2" key="1">
    <citation type="submission" date="2019-01" db="EMBL/GenBank/DDBJ databases">
        <title>Mucilaginibacter antarcticum sp. nov., isolated from antarctic soil.</title>
        <authorList>
            <person name="Yan Y.-Q."/>
            <person name="Du Z.-J."/>
        </authorList>
    </citation>
    <scope>NUCLEOTIDE SEQUENCE [LARGE SCALE GENOMIC DNA]</scope>
    <source>
        <strain evidence="1 2">F01003</strain>
    </source>
</reference>
<evidence type="ECO:0000313" key="1">
    <source>
        <dbReference type="EMBL" id="RWY52372.1"/>
    </source>
</evidence>